<dbReference type="Proteomes" id="UP001149090">
    <property type="component" value="Unassembled WGS sequence"/>
</dbReference>
<name>A0A9Q0R7C8_ANAIG</name>
<feature type="coiled-coil region" evidence="5">
    <location>
        <begin position="607"/>
        <end position="637"/>
    </location>
</feature>
<feature type="domain" description="BRO1" evidence="6">
    <location>
        <begin position="1"/>
        <end position="386"/>
    </location>
</feature>
<sequence length="715" mass="82549">MLSIPFKKTQKIDLFQNLQLFINQNYNNSFENYKQDAQQIQNLRENIQNCTQISSIDSFLKYYSFLDLLTKKLPTKSSDKKALKINWIWFDAFKNKIFASTEIEFEKASILFNIGALSNSKGLLENIDSEDGMKQALQNFQFSAGIFSYIKNELLNKLPKGITNDFSLNSIEMIISLMLAQAQECIVKKAIKSEMKPTITKKLAFQTSLYYEKSIQFLKSSPINNSVEKSFTPHLEIKKLYFKAIANQYEAKFLESTQEYGKRVSRLQLANSFAKTMSNYLKNCSYLKETVERLQKIIQKETELATKENDTIYHSEIPDMNSLSEIPAQSLVTPTPFPDLNQYLDGDPFEGLVPFHVQEAIEKYNEFWNQKIDSLENQILTKNQEIESLFTQLGLPGSFLALDIANGIPEELNEKLSQCKTQGGSNAVLEFQKSNQNLRKQCQEYLTETLQVLRKEDEDDLQIRLKNGTKWSRPTSGELNAKLMKEIGQYSEGLEKASKSDSYVDKKISKNKIGLEMIDLSKEEIEQKIQEQTSKQISEKTREIGQNLKTLFENLEEIIQLRQKTMMEINMKKEQENSANFFLNFDEQSINDSIFLSRIQEIYGELIENIESQFDEQEELIENLKELNGKFLESKNEVEKSNQSENILQVFSTAISAYPGILTDLGNGKHFYTIFQNSLKILRNKVDSFVLSREMEKKELLKIIETGGEIPKSYE</sequence>
<gene>
    <name evidence="7" type="ORF">M0811_11337</name>
</gene>
<dbReference type="PANTHER" id="PTHR23030">
    <property type="entry name" value="PCD6 INTERACTING PROTEIN-RELATED"/>
    <property type="match status" value="1"/>
</dbReference>
<evidence type="ECO:0000256" key="2">
    <source>
        <dbReference type="ARBA" id="ARBA00004496"/>
    </source>
</evidence>
<dbReference type="Gene3D" id="1.20.120.560">
    <property type="entry name" value="alix/aip1 in complex with the ypdl late domain"/>
    <property type="match status" value="1"/>
</dbReference>
<reference evidence="7" key="1">
    <citation type="submission" date="2022-10" db="EMBL/GenBank/DDBJ databases">
        <title>Novel sulphate-reducing endosymbionts in the free-living metamonad Anaeramoeba.</title>
        <authorList>
            <person name="Jerlstrom-Hultqvist J."/>
            <person name="Cepicka I."/>
            <person name="Gallot-Lavallee L."/>
            <person name="Salas-Leiva D."/>
            <person name="Curtis B.A."/>
            <person name="Zahonova K."/>
            <person name="Pipaliya S."/>
            <person name="Dacks J."/>
            <person name="Roger A.J."/>
        </authorList>
    </citation>
    <scope>NUCLEOTIDE SEQUENCE</scope>
    <source>
        <strain evidence="7">BMAN</strain>
    </source>
</reference>
<dbReference type="Pfam" id="PF13949">
    <property type="entry name" value="ALIX_LYPXL_bnd"/>
    <property type="match status" value="1"/>
</dbReference>
<keyword evidence="4" id="KW-0967">Endosome</keyword>
<keyword evidence="8" id="KW-1185">Reference proteome</keyword>
<dbReference type="PROSITE" id="PS51180">
    <property type="entry name" value="BRO1"/>
    <property type="match status" value="1"/>
</dbReference>
<dbReference type="GO" id="GO:0043328">
    <property type="term" value="P:protein transport to vacuole involved in ubiquitin-dependent protein catabolic process via the multivesicular body sorting pathway"/>
    <property type="evidence" value="ECO:0007669"/>
    <property type="project" value="TreeGrafter"/>
</dbReference>
<feature type="coiled-coil region" evidence="5">
    <location>
        <begin position="23"/>
        <end position="53"/>
    </location>
</feature>
<dbReference type="Gene3D" id="1.25.40.280">
    <property type="entry name" value="alix/aip1 like domains"/>
    <property type="match status" value="1"/>
</dbReference>
<dbReference type="Gene3D" id="1.20.140.50">
    <property type="entry name" value="alix/aip1 like domains"/>
    <property type="match status" value="1"/>
</dbReference>
<protein>
    <submittedName>
        <fullName evidence="7">Pcd6 interacting protein-related</fullName>
    </submittedName>
</protein>
<comment type="subcellular location">
    <subcellularLocation>
        <location evidence="2">Cytoplasm</location>
    </subcellularLocation>
    <subcellularLocation>
        <location evidence="1">Endosome</location>
    </subcellularLocation>
</comment>
<dbReference type="InterPro" id="IPR038499">
    <property type="entry name" value="BRO1_sf"/>
</dbReference>
<dbReference type="GO" id="GO:0005768">
    <property type="term" value="C:endosome"/>
    <property type="evidence" value="ECO:0007669"/>
    <property type="project" value="UniProtKB-SubCell"/>
</dbReference>
<comment type="caution">
    <text evidence="7">The sequence shown here is derived from an EMBL/GenBank/DDBJ whole genome shotgun (WGS) entry which is preliminary data.</text>
</comment>
<evidence type="ECO:0000313" key="8">
    <source>
        <dbReference type="Proteomes" id="UP001149090"/>
    </source>
</evidence>
<dbReference type="Pfam" id="PF03097">
    <property type="entry name" value="BRO1"/>
    <property type="match status" value="1"/>
</dbReference>
<dbReference type="EMBL" id="JAPDFW010000100">
    <property type="protein sequence ID" value="KAJ5069972.1"/>
    <property type="molecule type" value="Genomic_DNA"/>
</dbReference>
<dbReference type="OMA" id="CHAANQS"/>
<dbReference type="AlphaFoldDB" id="A0A9Q0R7C8"/>
<dbReference type="SMART" id="SM01041">
    <property type="entry name" value="BRO1"/>
    <property type="match status" value="1"/>
</dbReference>
<accession>A0A9Q0R7C8</accession>
<evidence type="ECO:0000256" key="5">
    <source>
        <dbReference type="SAM" id="Coils"/>
    </source>
</evidence>
<proteinExistence type="predicted"/>
<feature type="coiled-coil region" evidence="5">
    <location>
        <begin position="358"/>
        <end position="392"/>
    </location>
</feature>
<dbReference type="InterPro" id="IPR025304">
    <property type="entry name" value="ALIX_V_dom"/>
</dbReference>
<dbReference type="InterPro" id="IPR004328">
    <property type="entry name" value="BRO1_dom"/>
</dbReference>
<evidence type="ECO:0000259" key="6">
    <source>
        <dbReference type="PROSITE" id="PS51180"/>
    </source>
</evidence>
<evidence type="ECO:0000256" key="3">
    <source>
        <dbReference type="ARBA" id="ARBA00022490"/>
    </source>
</evidence>
<evidence type="ECO:0000256" key="1">
    <source>
        <dbReference type="ARBA" id="ARBA00004177"/>
    </source>
</evidence>
<keyword evidence="3" id="KW-0963">Cytoplasm</keyword>
<organism evidence="7 8">
    <name type="scientific">Anaeramoeba ignava</name>
    <name type="common">Anaerobic marine amoeba</name>
    <dbReference type="NCBI Taxonomy" id="1746090"/>
    <lineage>
        <taxon>Eukaryota</taxon>
        <taxon>Metamonada</taxon>
        <taxon>Anaeramoebidae</taxon>
        <taxon>Anaeramoeba</taxon>
    </lineage>
</organism>
<dbReference type="PANTHER" id="PTHR23030:SF30">
    <property type="entry name" value="TYROSINE-PROTEIN PHOSPHATASE NON-RECEPTOR TYPE 23"/>
    <property type="match status" value="1"/>
</dbReference>
<evidence type="ECO:0000256" key="4">
    <source>
        <dbReference type="ARBA" id="ARBA00022753"/>
    </source>
</evidence>
<keyword evidence="5" id="KW-0175">Coiled coil</keyword>
<dbReference type="OrthoDB" id="64867at2759"/>
<evidence type="ECO:0000313" key="7">
    <source>
        <dbReference type="EMBL" id="KAJ5069972.1"/>
    </source>
</evidence>